<keyword evidence="3" id="KW-1185">Reference proteome</keyword>
<sequence length="347" mass="35516">MKGMRGVALGVGFLIAATGLEAQETHRLGGSSVAIYNLAGEVEVVRGTGSEVVVSLTRGGADAQRLSVDVREVRGRETLVVHYPADEIVYDRGRRGSYNTTMRIRDDGTWGGGISGGDRVRVSSSGSGLEAHANLRVEVPNGRAVAVFLAVGEATARGLNADVELDIGSGAVEVADVQGDVSVDTGSGGVQVSGVQGELMVDTGSGSITIDGVRGPALSVDTGSGRVDVSDVEAEVVEVDTGSGSVDLLRVSAADVMVDTGSGAVEVEVLTAVDRVEIDTGSGSITLRVPSGVNAEIEADSGSGGVDLDIPMQLRTQRRNYIRGTLGDGRGRITLDTGSGRIRVIGN</sequence>
<dbReference type="Pfam" id="PF13349">
    <property type="entry name" value="DUF4097"/>
    <property type="match status" value="1"/>
</dbReference>
<dbReference type="Gene3D" id="2.160.20.120">
    <property type="match status" value="1"/>
</dbReference>
<comment type="caution">
    <text evidence="2">The sequence shown here is derived from an EMBL/GenBank/DDBJ whole genome shotgun (WGS) entry which is preliminary data.</text>
</comment>
<dbReference type="Proteomes" id="UP001484239">
    <property type="component" value="Unassembled WGS sequence"/>
</dbReference>
<evidence type="ECO:0000313" key="3">
    <source>
        <dbReference type="Proteomes" id="UP001484239"/>
    </source>
</evidence>
<dbReference type="PANTHER" id="PTHR34094:SF1">
    <property type="entry name" value="PROTEIN FAM185A"/>
    <property type="match status" value="1"/>
</dbReference>
<organism evidence="2 3">
    <name type="scientific">Gaopeijia maritima</name>
    <dbReference type="NCBI Taxonomy" id="3119007"/>
    <lineage>
        <taxon>Bacteria</taxon>
        <taxon>Pseudomonadati</taxon>
        <taxon>Gemmatimonadota</taxon>
        <taxon>Longimicrobiia</taxon>
        <taxon>Gaopeijiales</taxon>
        <taxon>Gaopeijiaceae</taxon>
        <taxon>Gaopeijia</taxon>
    </lineage>
</organism>
<evidence type="ECO:0000259" key="1">
    <source>
        <dbReference type="Pfam" id="PF13349"/>
    </source>
</evidence>
<gene>
    <name evidence="2" type="ORF">WI372_13845</name>
</gene>
<reference evidence="2 3" key="1">
    <citation type="submission" date="2024-02" db="EMBL/GenBank/DDBJ databases">
        <title>A novel Gemmatimonadota bacterium.</title>
        <authorList>
            <person name="Du Z.-J."/>
            <person name="Ye Y.-Q."/>
        </authorList>
    </citation>
    <scope>NUCLEOTIDE SEQUENCE [LARGE SCALE GENOMIC DNA]</scope>
    <source>
        <strain evidence="2 3">DH-20</strain>
    </source>
</reference>
<accession>A0ABU9EC22</accession>
<dbReference type="EMBL" id="JBBHLI010000009">
    <property type="protein sequence ID" value="MEK9502071.1"/>
    <property type="molecule type" value="Genomic_DNA"/>
</dbReference>
<dbReference type="RefSeq" id="WP_405276781.1">
    <property type="nucleotide sequence ID" value="NZ_JBBHLI010000009.1"/>
</dbReference>
<proteinExistence type="predicted"/>
<evidence type="ECO:0000313" key="2">
    <source>
        <dbReference type="EMBL" id="MEK9502071.1"/>
    </source>
</evidence>
<feature type="domain" description="DUF4097" evidence="1">
    <location>
        <begin position="173"/>
        <end position="344"/>
    </location>
</feature>
<name>A0ABU9EC22_9BACT</name>
<protein>
    <submittedName>
        <fullName evidence="2">DUF4097 family beta strand repeat-containing protein</fullName>
    </submittedName>
</protein>
<dbReference type="InterPro" id="IPR025164">
    <property type="entry name" value="Toastrack_DUF4097"/>
</dbReference>
<dbReference type="PANTHER" id="PTHR34094">
    <property type="match status" value="1"/>
</dbReference>